<comment type="caution">
    <text evidence="1">The sequence shown here is derived from an EMBL/GenBank/DDBJ whole genome shotgun (WGS) entry which is preliminary data.</text>
</comment>
<sequence length="141" mass="15358">MSKTHSASIHPTRRDGAWDMQAGETMRLPIGPGQRELRVLEGRVWVTQQGALDLPSDDYWLEAGDALDLPSGADLVIEAWPQARFQLLVPPQACAQRAAARRLSAGGGVSGRLSRLLRLAPVSRLVQWSQRLQGASRPTVA</sequence>
<reference evidence="1 2" key="1">
    <citation type="submission" date="2020-08" db="EMBL/GenBank/DDBJ databases">
        <title>Genomic Encyclopedia of Type Strains, Phase III (KMG-III): the genomes of soil and plant-associated and newly described type strains.</title>
        <authorList>
            <person name="Whitman W."/>
        </authorList>
    </citation>
    <scope>NUCLEOTIDE SEQUENCE [LARGE SCALE GENOMIC DNA]</scope>
    <source>
        <strain evidence="1 2">CECT 7247</strain>
    </source>
</reference>
<evidence type="ECO:0008006" key="3">
    <source>
        <dbReference type="Google" id="ProtNLM"/>
    </source>
</evidence>
<gene>
    <name evidence="1" type="ORF">FHS28_001889</name>
</gene>
<dbReference type="RefSeq" id="WP_184294462.1">
    <property type="nucleotide sequence ID" value="NZ_JACHXO010000003.1"/>
</dbReference>
<proteinExistence type="predicted"/>
<dbReference type="EMBL" id="JACHXO010000003">
    <property type="protein sequence ID" value="MBB3194493.1"/>
    <property type="molecule type" value="Genomic_DNA"/>
</dbReference>
<keyword evidence="2" id="KW-1185">Reference proteome</keyword>
<name>A0ABR6GQV6_9BURK</name>
<dbReference type="Pfam" id="PF11142">
    <property type="entry name" value="DUF2917"/>
    <property type="match status" value="1"/>
</dbReference>
<evidence type="ECO:0000313" key="2">
    <source>
        <dbReference type="Proteomes" id="UP000574369"/>
    </source>
</evidence>
<dbReference type="InterPro" id="IPR021317">
    <property type="entry name" value="DUF2917"/>
</dbReference>
<organism evidence="1 2">
    <name type="scientific">Roseateles terrae</name>
    <dbReference type="NCBI Taxonomy" id="431060"/>
    <lineage>
        <taxon>Bacteria</taxon>
        <taxon>Pseudomonadati</taxon>
        <taxon>Pseudomonadota</taxon>
        <taxon>Betaproteobacteria</taxon>
        <taxon>Burkholderiales</taxon>
        <taxon>Sphaerotilaceae</taxon>
        <taxon>Roseateles</taxon>
    </lineage>
</organism>
<dbReference type="Proteomes" id="UP000574369">
    <property type="component" value="Unassembled WGS sequence"/>
</dbReference>
<accession>A0ABR6GQV6</accession>
<protein>
    <recommendedName>
        <fullName evidence="3">DUF2917 domain-containing protein</fullName>
    </recommendedName>
</protein>
<evidence type="ECO:0000313" key="1">
    <source>
        <dbReference type="EMBL" id="MBB3194493.1"/>
    </source>
</evidence>